<dbReference type="OrthoDB" id="8735103at2"/>
<dbReference type="EMBL" id="QKRX01000005">
    <property type="protein sequence ID" value="RAU18272.1"/>
    <property type="molecule type" value="Genomic_DNA"/>
</dbReference>
<keyword evidence="9" id="KW-0472">Membrane</keyword>
<dbReference type="PANTHER" id="PTHR34501">
    <property type="entry name" value="PROTEIN YDDL-RELATED"/>
    <property type="match status" value="1"/>
</dbReference>
<evidence type="ECO:0000256" key="4">
    <source>
        <dbReference type="ARBA" id="ARBA00022452"/>
    </source>
</evidence>
<dbReference type="SUPFAM" id="SSF56935">
    <property type="entry name" value="Porins"/>
    <property type="match status" value="1"/>
</dbReference>
<dbReference type="InterPro" id="IPR033900">
    <property type="entry name" value="Gram_neg_porin_domain"/>
</dbReference>
<keyword evidence="7" id="KW-0406">Ion transport</keyword>
<feature type="chain" id="PRO_5016941876" evidence="11">
    <location>
        <begin position="26"/>
        <end position="353"/>
    </location>
</feature>
<evidence type="ECO:0000256" key="9">
    <source>
        <dbReference type="ARBA" id="ARBA00023136"/>
    </source>
</evidence>
<evidence type="ECO:0000256" key="1">
    <source>
        <dbReference type="ARBA" id="ARBA00004571"/>
    </source>
</evidence>
<dbReference type="AlphaFoldDB" id="A0A364NMJ6"/>
<evidence type="ECO:0000259" key="12">
    <source>
        <dbReference type="Pfam" id="PF13609"/>
    </source>
</evidence>
<dbReference type="GO" id="GO:0046930">
    <property type="term" value="C:pore complex"/>
    <property type="evidence" value="ECO:0007669"/>
    <property type="project" value="UniProtKB-KW"/>
</dbReference>
<feature type="domain" description="Porin" evidence="12">
    <location>
        <begin position="21"/>
        <end position="336"/>
    </location>
</feature>
<dbReference type="Pfam" id="PF13609">
    <property type="entry name" value="Porin_4"/>
    <property type="match status" value="1"/>
</dbReference>
<dbReference type="Gene3D" id="2.40.160.10">
    <property type="entry name" value="Porin"/>
    <property type="match status" value="1"/>
</dbReference>
<reference evidence="13 14" key="1">
    <citation type="submission" date="2018-06" db="EMBL/GenBank/DDBJ databases">
        <title>Nitrincola tibetense sp. nov., isolated from Lake XuguoCo on Tibetan Plateau.</title>
        <authorList>
            <person name="Xing P."/>
        </authorList>
    </citation>
    <scope>NUCLEOTIDE SEQUENCE [LARGE SCALE GENOMIC DNA]</scope>
    <source>
        <strain evidence="14">xg18</strain>
    </source>
</reference>
<keyword evidence="3" id="KW-0813">Transport</keyword>
<dbReference type="PANTHER" id="PTHR34501:SF9">
    <property type="entry name" value="MAJOR OUTER MEMBRANE PROTEIN P.IA"/>
    <property type="match status" value="1"/>
</dbReference>
<keyword evidence="14" id="KW-1185">Reference proteome</keyword>
<evidence type="ECO:0000256" key="6">
    <source>
        <dbReference type="ARBA" id="ARBA00022729"/>
    </source>
</evidence>
<keyword evidence="4" id="KW-1134">Transmembrane beta strand</keyword>
<organism evidence="13 14">
    <name type="scientific">Nitrincola tibetensis</name>
    <dbReference type="NCBI Taxonomy" id="2219697"/>
    <lineage>
        <taxon>Bacteria</taxon>
        <taxon>Pseudomonadati</taxon>
        <taxon>Pseudomonadota</taxon>
        <taxon>Gammaproteobacteria</taxon>
        <taxon>Oceanospirillales</taxon>
        <taxon>Oceanospirillaceae</taxon>
        <taxon>Nitrincola</taxon>
    </lineage>
</organism>
<comment type="subunit">
    <text evidence="2">Homotrimer.</text>
</comment>
<evidence type="ECO:0000256" key="5">
    <source>
        <dbReference type="ARBA" id="ARBA00022692"/>
    </source>
</evidence>
<evidence type="ECO:0000313" key="13">
    <source>
        <dbReference type="EMBL" id="RAU18272.1"/>
    </source>
</evidence>
<keyword evidence="8" id="KW-0626">Porin</keyword>
<accession>A0A364NMJ6</accession>
<evidence type="ECO:0000256" key="7">
    <source>
        <dbReference type="ARBA" id="ARBA00023065"/>
    </source>
</evidence>
<dbReference type="RefSeq" id="WP_112158913.1">
    <property type="nucleotide sequence ID" value="NZ_QKRX01000005.1"/>
</dbReference>
<evidence type="ECO:0000256" key="10">
    <source>
        <dbReference type="ARBA" id="ARBA00023237"/>
    </source>
</evidence>
<evidence type="ECO:0000256" key="8">
    <source>
        <dbReference type="ARBA" id="ARBA00023114"/>
    </source>
</evidence>
<dbReference type="GO" id="GO:0006811">
    <property type="term" value="P:monoatomic ion transport"/>
    <property type="evidence" value="ECO:0007669"/>
    <property type="project" value="UniProtKB-KW"/>
</dbReference>
<feature type="signal peptide" evidence="11">
    <location>
        <begin position="1"/>
        <end position="25"/>
    </location>
</feature>
<keyword evidence="6 11" id="KW-0732">Signal</keyword>
<dbReference type="InterPro" id="IPR050298">
    <property type="entry name" value="Gram-neg_bact_OMP"/>
</dbReference>
<dbReference type="InterPro" id="IPR023614">
    <property type="entry name" value="Porin_dom_sf"/>
</dbReference>
<evidence type="ECO:0000256" key="3">
    <source>
        <dbReference type="ARBA" id="ARBA00022448"/>
    </source>
</evidence>
<evidence type="ECO:0000313" key="14">
    <source>
        <dbReference type="Proteomes" id="UP000250744"/>
    </source>
</evidence>
<name>A0A364NMJ6_9GAMM</name>
<dbReference type="GO" id="GO:0015288">
    <property type="term" value="F:porin activity"/>
    <property type="evidence" value="ECO:0007669"/>
    <property type="project" value="UniProtKB-KW"/>
</dbReference>
<comment type="subcellular location">
    <subcellularLocation>
        <location evidence="1">Cell outer membrane</location>
        <topology evidence="1">Multi-pass membrane protein</topology>
    </subcellularLocation>
</comment>
<comment type="caution">
    <text evidence="13">The sequence shown here is derived from an EMBL/GenBank/DDBJ whole genome shotgun (WGS) entry which is preliminary data.</text>
</comment>
<keyword evidence="10" id="KW-0998">Cell outer membrane</keyword>
<sequence length="353" mass="37910">MKNKNILKALLPTLISAVCVGHANAGITLYDQDGTTFSADGFLNAFYTYQDQGDKETSRVRMGFLPNYIGFNAGKELDGLTLGARSSFWVTINDVNSDNNKTDNGIDVRQFYATVDGDFGQVLFGKDFGLYARSNIFNDELLMGVGLAPQGTSGTTFGNITTGYPYANPNAQITYRTPDFNGFKLAAGILDPNNESGRNSSKPRFETELTYALDMNGLGLMTWLSAAAGKTDDVSSRGVAYGARISYEGLALTASGFNQKGISAAFASDNLTSADKTSGYLTQVSYEYGKAKGVLSYGLTDNKNGTKNNLRGGALFYSLNSNLKLVGEYTVHKAKGTQTDNTDTFAVGAVFSW</sequence>
<protein>
    <submittedName>
        <fullName evidence="13">Porin</fullName>
    </submittedName>
</protein>
<dbReference type="GO" id="GO:0009279">
    <property type="term" value="C:cell outer membrane"/>
    <property type="evidence" value="ECO:0007669"/>
    <property type="project" value="UniProtKB-SubCell"/>
</dbReference>
<proteinExistence type="predicted"/>
<keyword evidence="5" id="KW-0812">Transmembrane</keyword>
<evidence type="ECO:0000256" key="11">
    <source>
        <dbReference type="SAM" id="SignalP"/>
    </source>
</evidence>
<evidence type="ECO:0000256" key="2">
    <source>
        <dbReference type="ARBA" id="ARBA00011233"/>
    </source>
</evidence>
<dbReference type="Proteomes" id="UP000250744">
    <property type="component" value="Unassembled WGS sequence"/>
</dbReference>
<gene>
    <name evidence="13" type="ORF">DN062_08550</name>
</gene>